<reference evidence="2 3" key="1">
    <citation type="submission" date="2016-10" db="EMBL/GenBank/DDBJ databases">
        <authorList>
            <person name="Varghese N."/>
            <person name="Submissions S."/>
        </authorList>
    </citation>
    <scope>NUCLEOTIDE SEQUENCE [LARGE SCALE GENOMIC DNA]</scope>
    <source>
        <strain evidence="3">YIM D21,KCTC 23444,ACCC 10710</strain>
    </source>
</reference>
<evidence type="ECO:0000313" key="3">
    <source>
        <dbReference type="Proteomes" id="UP000325289"/>
    </source>
</evidence>
<keyword evidence="1" id="KW-0812">Transmembrane</keyword>
<dbReference type="OrthoDB" id="7835223at2"/>
<dbReference type="EMBL" id="FOMS01000010">
    <property type="protein sequence ID" value="SFE50643.1"/>
    <property type="molecule type" value="Genomic_DNA"/>
</dbReference>
<protein>
    <submittedName>
        <fullName evidence="2">ABC-type polysaccharide/polyol phosphate export permease</fullName>
    </submittedName>
</protein>
<feature type="transmembrane region" description="Helical" evidence="1">
    <location>
        <begin position="153"/>
        <end position="176"/>
    </location>
</feature>
<organism evidence="2 3">
    <name type="scientific">Roseivivax sediminis</name>
    <dbReference type="NCBI Taxonomy" id="936889"/>
    <lineage>
        <taxon>Bacteria</taxon>
        <taxon>Pseudomonadati</taxon>
        <taxon>Pseudomonadota</taxon>
        <taxon>Alphaproteobacteria</taxon>
        <taxon>Rhodobacterales</taxon>
        <taxon>Roseobacteraceae</taxon>
        <taxon>Roseivivax</taxon>
    </lineage>
</organism>
<accession>A0A1I2B5R7</accession>
<name>A0A1I2B5R7_9RHOB</name>
<evidence type="ECO:0000313" key="2">
    <source>
        <dbReference type="EMBL" id="SFE50643.1"/>
    </source>
</evidence>
<feature type="transmembrane region" description="Helical" evidence="1">
    <location>
        <begin position="115"/>
        <end position="141"/>
    </location>
</feature>
<keyword evidence="3" id="KW-1185">Reference proteome</keyword>
<sequence length="276" mass="30586">MFHIKERRSRAGSALTLAEVVYHASVRSVRKTHGNAIIAIAINILQAVIFVAVFYFMFLILGLRGVSLRGDFLLYIMTGVFLFLTHTKTLGAVAGAEGPTSPMMQHAPMNTAVSILSAMLSTLYIQVLSLIVILFVYDAVLHPGAIAEINQPLPAFGMLLIAWFSGAAIGMVFMAIKPWAPVPVGIVTTIYQRANMIASGKMFVANSLPPAMLQLFDWNPLFHAIDQARGYTFVNYFPRNSSWEYAIWVAIVLLMVGLMIEFYTRRHASASWNARR</sequence>
<dbReference type="RefSeq" id="WP_149756960.1">
    <property type="nucleotide sequence ID" value="NZ_FOMS01000010.1"/>
</dbReference>
<dbReference type="Proteomes" id="UP000325289">
    <property type="component" value="Unassembled WGS sequence"/>
</dbReference>
<feature type="transmembrane region" description="Helical" evidence="1">
    <location>
        <begin position="36"/>
        <end position="60"/>
    </location>
</feature>
<feature type="transmembrane region" description="Helical" evidence="1">
    <location>
        <begin position="72"/>
        <end position="95"/>
    </location>
</feature>
<proteinExistence type="predicted"/>
<keyword evidence="1" id="KW-1133">Transmembrane helix</keyword>
<keyword evidence="1" id="KW-0472">Membrane</keyword>
<gene>
    <name evidence="2" type="ORF">SAMN04515678_110176</name>
</gene>
<feature type="transmembrane region" description="Helical" evidence="1">
    <location>
        <begin position="245"/>
        <end position="263"/>
    </location>
</feature>
<evidence type="ECO:0000256" key="1">
    <source>
        <dbReference type="SAM" id="Phobius"/>
    </source>
</evidence>
<dbReference type="AlphaFoldDB" id="A0A1I2B5R7"/>